<accession>A0AA86NAR6</accession>
<dbReference type="Proteomes" id="UP001642409">
    <property type="component" value="Unassembled WGS sequence"/>
</dbReference>
<dbReference type="EMBL" id="CAXDID020000119">
    <property type="protein sequence ID" value="CAL6031130.1"/>
    <property type="molecule type" value="Genomic_DNA"/>
</dbReference>
<keyword evidence="4" id="KW-1185">Reference proteome</keyword>
<evidence type="ECO:0000313" key="4">
    <source>
        <dbReference type="Proteomes" id="UP001642409"/>
    </source>
</evidence>
<proteinExistence type="predicted"/>
<reference evidence="2" key="1">
    <citation type="submission" date="2023-06" db="EMBL/GenBank/DDBJ databases">
        <authorList>
            <person name="Kurt Z."/>
        </authorList>
    </citation>
    <scope>NUCLEOTIDE SEQUENCE</scope>
</reference>
<feature type="compositionally biased region" description="Polar residues" evidence="1">
    <location>
        <begin position="530"/>
        <end position="540"/>
    </location>
</feature>
<dbReference type="EMBL" id="CATOUU010000075">
    <property type="protein sequence ID" value="CAI9915539.1"/>
    <property type="molecule type" value="Genomic_DNA"/>
</dbReference>
<protein>
    <submittedName>
        <fullName evidence="2">Uncharacterized protein</fullName>
    </submittedName>
</protein>
<evidence type="ECO:0000313" key="2">
    <source>
        <dbReference type="EMBL" id="CAI9915539.1"/>
    </source>
</evidence>
<sequence>MFNVTKVYPLINEPKMFPYLSQFQFNDQCEDKTSLSQYYRLIPPTNNRIHMLQAIQQTKTGKYSSKLFQFNTSTAQQLERVGLNEYQNELITYARIIPETKLTVVSHQCIQTKQIITDVVFADAKPLTIDIPNHYIHLLTEDYMLIYDPRYQLQLVNIKRNIFKNSLKMESTHLVKEGHGQVVFMQGFNNYFVLVQQCQITILTLIQFHDNELKIVSQLTSSSFNLAEKKAKYYFQANSYPVLVINQGTKFLVVNFYRRETLDFEIPIRQTKYKCHSQWQKYLLDQSQQFSVFMNFGLGIACQLDPISNKQRVVLFSCSLNTPTRIWYSTVDSALSYDPMEINDLMYCSQLFMMAGVQNLPVKTAIKYVMQHIGLFIGQFANKRVENYNQIQKCKQHPQLIDIMPQEIMNILRNEKTQSIEEYQLTEDILDYGYLIQVFQRYVDRFKAQNQSQQFKQKKLFDPAQEDQEQEVKQKEAQIFPILFNYNQNKSLEQTVKEVLMAFRQMNPSRTRTRRSMSIGAEDSDMELPEQSTKQETSTSQALYTGVDLSAMLPNSPTMAEKEISAELQQELSLIPCPTIFSYAFDLFTQQRFIQLPFQLVNSVKKITCFDFYLQQIVTFDFQSEINHFDSFENLVTEQLKQSSKDFVKIQAQCLYQSMQADILMNGYWNSGISSQSYELLSSFIQQWNSYVGQVLESDMLDTKLAGQLIITKTIVDCYFSVVNFQIPGQKVVLCHIAQAMNYLIDNKHRHLIELHKMLEDADTTAKNDEKPTTVSTLLRSATIDMGDLSYAQQYTSAREIQSEQNYALPTGDGHTTQYGSMPMIILLGIFNDSYLKSFITQVSQMSFMSEYPKYYQQNQIQIKIDKQYDWNHRILKVYNKCRYLYGNMQYRGFYKKTMSTFEHSPIMKSAFEILKQYEVMVTSSKDVDRLAVAEHSRVILQTCSRSFANNLDYVAQKVYDLSIHNHKVQVDQMIALCEVVELTGSYCDNNLREIVKKYILESELGEEVVQQLYSYGVIDYSDIYLG</sequence>
<gene>
    <name evidence="2" type="ORF">HINF_LOCUS3184</name>
    <name evidence="3" type="ORF">HINF_LOCUS33854</name>
</gene>
<evidence type="ECO:0000256" key="1">
    <source>
        <dbReference type="SAM" id="MobiDB-lite"/>
    </source>
</evidence>
<dbReference type="AlphaFoldDB" id="A0AA86NAR6"/>
<name>A0AA86NAR6_9EUKA</name>
<feature type="region of interest" description="Disordered" evidence="1">
    <location>
        <begin position="508"/>
        <end position="540"/>
    </location>
</feature>
<reference evidence="3 4" key="2">
    <citation type="submission" date="2024-07" db="EMBL/GenBank/DDBJ databases">
        <authorList>
            <person name="Akdeniz Z."/>
        </authorList>
    </citation>
    <scope>NUCLEOTIDE SEQUENCE [LARGE SCALE GENOMIC DNA]</scope>
</reference>
<organism evidence="2">
    <name type="scientific">Hexamita inflata</name>
    <dbReference type="NCBI Taxonomy" id="28002"/>
    <lineage>
        <taxon>Eukaryota</taxon>
        <taxon>Metamonada</taxon>
        <taxon>Diplomonadida</taxon>
        <taxon>Hexamitidae</taxon>
        <taxon>Hexamitinae</taxon>
        <taxon>Hexamita</taxon>
    </lineage>
</organism>
<evidence type="ECO:0000313" key="3">
    <source>
        <dbReference type="EMBL" id="CAL6031130.1"/>
    </source>
</evidence>
<comment type="caution">
    <text evidence="2">The sequence shown here is derived from an EMBL/GenBank/DDBJ whole genome shotgun (WGS) entry which is preliminary data.</text>
</comment>